<comment type="cofactor">
    <cofactor evidence="1">
        <name>Mg(2+)</name>
        <dbReference type="ChEBI" id="CHEBI:18420"/>
    </cofactor>
</comment>
<keyword evidence="5" id="KW-1185">Reference proteome</keyword>
<dbReference type="PANTHER" id="PTHR11839">
    <property type="entry name" value="UDP/ADP-SUGAR PYROPHOSPHATASE"/>
    <property type="match status" value="1"/>
</dbReference>
<sequence>MEKDIKRVKRELVQRGTIVDMYRDHMEFSNGNKEEWDYIHHRGAAAVVPVAEDGKIIMVRQYRNALERFTLEIPAGALDEPEEPGKECSARELEEETGYRSEELEWLITLRTTVAFCNERIEVYVAKNLISTKQHLDDNEFVNVEKFTIEELKQKIFTGEIEDSKTVAALLAYDAKYNR</sequence>
<dbReference type="GO" id="GO:0016787">
    <property type="term" value="F:hydrolase activity"/>
    <property type="evidence" value="ECO:0007669"/>
    <property type="project" value="UniProtKB-KW"/>
</dbReference>
<keyword evidence="2 4" id="KW-0378">Hydrolase</keyword>
<evidence type="ECO:0000256" key="2">
    <source>
        <dbReference type="ARBA" id="ARBA00022801"/>
    </source>
</evidence>
<accession>A0ABS8DC33</accession>
<dbReference type="InterPro" id="IPR000086">
    <property type="entry name" value="NUDIX_hydrolase_dom"/>
</dbReference>
<reference evidence="4 5" key="1">
    <citation type="submission" date="2021-10" db="EMBL/GenBank/DDBJ databases">
        <title>Collection of gut derived symbiotic bacterial strains cultured from healthy donors.</title>
        <authorList>
            <person name="Lin H."/>
            <person name="Littmann E."/>
            <person name="Kohout C."/>
            <person name="Pamer E.G."/>
        </authorList>
    </citation>
    <scope>NUCLEOTIDE SEQUENCE [LARGE SCALE GENOMIC DNA]</scope>
    <source>
        <strain evidence="4 5">DFI.1.165</strain>
    </source>
</reference>
<evidence type="ECO:0000313" key="5">
    <source>
        <dbReference type="Proteomes" id="UP001299546"/>
    </source>
</evidence>
<dbReference type="PANTHER" id="PTHR11839:SF18">
    <property type="entry name" value="NUDIX HYDROLASE DOMAIN-CONTAINING PROTEIN"/>
    <property type="match status" value="1"/>
</dbReference>
<name>A0ABS8DC33_9FIRM</name>
<organism evidence="4 5">
    <name type="scientific">Bariatricus massiliensis</name>
    <dbReference type="NCBI Taxonomy" id="1745713"/>
    <lineage>
        <taxon>Bacteria</taxon>
        <taxon>Bacillati</taxon>
        <taxon>Bacillota</taxon>
        <taxon>Clostridia</taxon>
        <taxon>Lachnospirales</taxon>
        <taxon>Lachnospiraceae</taxon>
        <taxon>Bariatricus</taxon>
    </lineage>
</organism>
<dbReference type="Pfam" id="PF00293">
    <property type="entry name" value="NUDIX"/>
    <property type="match status" value="1"/>
</dbReference>
<dbReference type="Proteomes" id="UP001299546">
    <property type="component" value="Unassembled WGS sequence"/>
</dbReference>
<comment type="caution">
    <text evidence="4">The sequence shown here is derived from an EMBL/GenBank/DDBJ whole genome shotgun (WGS) entry which is preliminary data.</text>
</comment>
<dbReference type="PROSITE" id="PS51462">
    <property type="entry name" value="NUDIX"/>
    <property type="match status" value="1"/>
</dbReference>
<dbReference type="InterPro" id="IPR015797">
    <property type="entry name" value="NUDIX_hydrolase-like_dom_sf"/>
</dbReference>
<evidence type="ECO:0000259" key="3">
    <source>
        <dbReference type="PROSITE" id="PS51462"/>
    </source>
</evidence>
<feature type="domain" description="Nudix hydrolase" evidence="3">
    <location>
        <begin position="40"/>
        <end position="174"/>
    </location>
</feature>
<dbReference type="Gene3D" id="3.90.79.10">
    <property type="entry name" value="Nucleoside Triphosphate Pyrophosphohydrolase"/>
    <property type="match status" value="1"/>
</dbReference>
<dbReference type="RefSeq" id="WP_066732028.1">
    <property type="nucleotide sequence ID" value="NZ_JAJCIQ010000001.1"/>
</dbReference>
<dbReference type="SUPFAM" id="SSF55811">
    <property type="entry name" value="Nudix"/>
    <property type="match status" value="1"/>
</dbReference>
<dbReference type="EMBL" id="JAJCIS010000001">
    <property type="protein sequence ID" value="MCB7385978.1"/>
    <property type="molecule type" value="Genomic_DNA"/>
</dbReference>
<evidence type="ECO:0000313" key="4">
    <source>
        <dbReference type="EMBL" id="MCB7385978.1"/>
    </source>
</evidence>
<gene>
    <name evidence="4" type="ORF">LIZ65_01650</name>
</gene>
<evidence type="ECO:0000256" key="1">
    <source>
        <dbReference type="ARBA" id="ARBA00001946"/>
    </source>
</evidence>
<proteinExistence type="predicted"/>
<dbReference type="CDD" id="cd03424">
    <property type="entry name" value="NUDIX_ADPRase_Nudt5_UGPPase_Nudt14"/>
    <property type="match status" value="1"/>
</dbReference>
<protein>
    <submittedName>
        <fullName evidence="4">NUDIX hydrolase</fullName>
    </submittedName>
</protein>